<name>Q23YC6_TETTS</name>
<evidence type="ECO:0000313" key="2">
    <source>
        <dbReference type="Proteomes" id="UP000009168"/>
    </source>
</evidence>
<dbReference type="HOGENOM" id="CLU_2965955_0_0_1"/>
<gene>
    <name evidence="1" type="ORF">TTHERM_00899370</name>
</gene>
<dbReference type="KEGG" id="tet:TTHERM_00899370"/>
<protein>
    <submittedName>
        <fullName evidence="1">Uncharacterized protein</fullName>
    </submittedName>
</protein>
<dbReference type="InParanoid" id="Q23YC6"/>
<dbReference type="RefSeq" id="XP_001021783.1">
    <property type="nucleotide sequence ID" value="XM_001021783.1"/>
</dbReference>
<organism evidence="1 2">
    <name type="scientific">Tetrahymena thermophila (strain SB210)</name>
    <dbReference type="NCBI Taxonomy" id="312017"/>
    <lineage>
        <taxon>Eukaryota</taxon>
        <taxon>Sar</taxon>
        <taxon>Alveolata</taxon>
        <taxon>Ciliophora</taxon>
        <taxon>Intramacronucleata</taxon>
        <taxon>Oligohymenophorea</taxon>
        <taxon>Hymenostomatida</taxon>
        <taxon>Tetrahymenina</taxon>
        <taxon>Tetrahymenidae</taxon>
        <taxon>Tetrahymena</taxon>
    </lineage>
</organism>
<reference evidence="2" key="1">
    <citation type="journal article" date="2006" name="PLoS Biol.">
        <title>Macronuclear genome sequence of the ciliate Tetrahymena thermophila, a model eukaryote.</title>
        <authorList>
            <person name="Eisen J.A."/>
            <person name="Coyne R.S."/>
            <person name="Wu M."/>
            <person name="Wu D."/>
            <person name="Thiagarajan M."/>
            <person name="Wortman J.R."/>
            <person name="Badger J.H."/>
            <person name="Ren Q."/>
            <person name="Amedeo P."/>
            <person name="Jones K.M."/>
            <person name="Tallon L.J."/>
            <person name="Delcher A.L."/>
            <person name="Salzberg S.L."/>
            <person name="Silva J.C."/>
            <person name="Haas B.J."/>
            <person name="Majoros W.H."/>
            <person name="Farzad M."/>
            <person name="Carlton J.M."/>
            <person name="Smith R.K. Jr."/>
            <person name="Garg J."/>
            <person name="Pearlman R.E."/>
            <person name="Karrer K.M."/>
            <person name="Sun L."/>
            <person name="Manning G."/>
            <person name="Elde N.C."/>
            <person name="Turkewitz A.P."/>
            <person name="Asai D.J."/>
            <person name="Wilkes D.E."/>
            <person name="Wang Y."/>
            <person name="Cai H."/>
            <person name="Collins K."/>
            <person name="Stewart B.A."/>
            <person name="Lee S.R."/>
            <person name="Wilamowska K."/>
            <person name="Weinberg Z."/>
            <person name="Ruzzo W.L."/>
            <person name="Wloga D."/>
            <person name="Gaertig J."/>
            <person name="Frankel J."/>
            <person name="Tsao C.-C."/>
            <person name="Gorovsky M.A."/>
            <person name="Keeling P.J."/>
            <person name="Waller R.F."/>
            <person name="Patron N.J."/>
            <person name="Cherry J.M."/>
            <person name="Stover N.A."/>
            <person name="Krieger C.J."/>
            <person name="del Toro C."/>
            <person name="Ryder H.F."/>
            <person name="Williamson S.C."/>
            <person name="Barbeau R.A."/>
            <person name="Hamilton E.P."/>
            <person name="Orias E."/>
        </authorList>
    </citation>
    <scope>NUCLEOTIDE SEQUENCE [LARGE SCALE GENOMIC DNA]</scope>
    <source>
        <strain evidence="2">SB210</strain>
    </source>
</reference>
<proteinExistence type="predicted"/>
<dbReference type="AlphaFoldDB" id="Q23YC6"/>
<accession>Q23YC6</accession>
<evidence type="ECO:0000313" key="1">
    <source>
        <dbReference type="EMBL" id="EAS01538.1"/>
    </source>
</evidence>
<dbReference type="Proteomes" id="UP000009168">
    <property type="component" value="Unassembled WGS sequence"/>
</dbReference>
<keyword evidence="2" id="KW-1185">Reference proteome</keyword>
<dbReference type="EMBL" id="GG662601">
    <property type="protein sequence ID" value="EAS01538.1"/>
    <property type="molecule type" value="Genomic_DNA"/>
</dbReference>
<sequence length="59" mass="7265">MATQQWFQNQQRNIKIVLKHSNSSFNLFGRLDRQLPDSWNEQLKSWISKKYPKIQKKRF</sequence>
<dbReference type="GeneID" id="7846176"/>